<feature type="coiled-coil region" evidence="1">
    <location>
        <begin position="260"/>
        <end position="287"/>
    </location>
</feature>
<dbReference type="AlphaFoldDB" id="A0A9P8T982"/>
<reference evidence="3" key="2">
    <citation type="submission" date="2021-01" db="EMBL/GenBank/DDBJ databases">
        <authorList>
            <person name="Schikora-Tamarit M.A."/>
        </authorList>
    </citation>
    <scope>NUCLEOTIDE SEQUENCE</scope>
    <source>
        <strain evidence="3">NCAIM Y.01608</strain>
    </source>
</reference>
<dbReference type="Proteomes" id="UP000788993">
    <property type="component" value="Unassembled WGS sequence"/>
</dbReference>
<organism evidence="3 4">
    <name type="scientific">Ogataea polymorpha</name>
    <dbReference type="NCBI Taxonomy" id="460523"/>
    <lineage>
        <taxon>Eukaryota</taxon>
        <taxon>Fungi</taxon>
        <taxon>Dikarya</taxon>
        <taxon>Ascomycota</taxon>
        <taxon>Saccharomycotina</taxon>
        <taxon>Pichiomycetes</taxon>
        <taxon>Pichiales</taxon>
        <taxon>Pichiaceae</taxon>
        <taxon>Ogataea</taxon>
    </lineage>
</organism>
<accession>A0A9P8T982</accession>
<dbReference type="EMBL" id="JAEUBD010000983">
    <property type="protein sequence ID" value="KAH3669771.1"/>
    <property type="molecule type" value="Genomic_DNA"/>
</dbReference>
<keyword evidence="1" id="KW-0175">Coiled coil</keyword>
<protein>
    <submittedName>
        <fullName evidence="3">Uncharacterized protein</fullName>
    </submittedName>
</protein>
<evidence type="ECO:0000256" key="2">
    <source>
        <dbReference type="SAM" id="MobiDB-lite"/>
    </source>
</evidence>
<evidence type="ECO:0000313" key="3">
    <source>
        <dbReference type="EMBL" id="KAH3669771.1"/>
    </source>
</evidence>
<keyword evidence="4" id="KW-1185">Reference proteome</keyword>
<sequence>MESDAVEFVRDFRTGENVSKVRRIRIEDLRVLKRSGEFGSLKYLSKSIVDSFAVSSKLCGKGDGDLEDGWDFDELNLEYRVGRVIHKDSGYDSDAPNADLSAVQSNVSRDSQILSTSKFGEGTLFDRLHNDLDSAASLPKQTGSTSIDYLPSRSNYEDTGVPDDDFTPTSETRLADKIASTGQLIDGQDAIYESLQRRQSIQKLNFFDSAYLNNVEQLKMSQMELLVRLARDNQQSFSEFENVWTDYENKEFDINESKFFNAMEEKNEAAEEQIDALKQQILNMDAYTKQLWEQAKSSWKSGK</sequence>
<gene>
    <name evidence="3" type="ORF">OGATHE_002583</name>
</gene>
<evidence type="ECO:0000313" key="4">
    <source>
        <dbReference type="Proteomes" id="UP000788993"/>
    </source>
</evidence>
<comment type="caution">
    <text evidence="3">The sequence shown here is derived from an EMBL/GenBank/DDBJ whole genome shotgun (WGS) entry which is preliminary data.</text>
</comment>
<reference evidence="3" key="1">
    <citation type="journal article" date="2021" name="Open Biol.">
        <title>Shared evolutionary footprints suggest mitochondrial oxidative damage underlies multiple complex I losses in fungi.</title>
        <authorList>
            <person name="Schikora-Tamarit M.A."/>
            <person name="Marcet-Houben M."/>
            <person name="Nosek J."/>
            <person name="Gabaldon T."/>
        </authorList>
    </citation>
    <scope>NUCLEOTIDE SEQUENCE</scope>
    <source>
        <strain evidence="3">NCAIM Y.01608</strain>
    </source>
</reference>
<name>A0A9P8T982_9ASCO</name>
<proteinExistence type="predicted"/>
<feature type="region of interest" description="Disordered" evidence="2">
    <location>
        <begin position="136"/>
        <end position="168"/>
    </location>
</feature>
<evidence type="ECO:0000256" key="1">
    <source>
        <dbReference type="SAM" id="Coils"/>
    </source>
</evidence>